<organism evidence="3 4">
    <name type="scientific">Aspergillus bombycis</name>
    <dbReference type="NCBI Taxonomy" id="109264"/>
    <lineage>
        <taxon>Eukaryota</taxon>
        <taxon>Fungi</taxon>
        <taxon>Dikarya</taxon>
        <taxon>Ascomycota</taxon>
        <taxon>Pezizomycotina</taxon>
        <taxon>Eurotiomycetes</taxon>
        <taxon>Eurotiomycetidae</taxon>
        <taxon>Eurotiales</taxon>
        <taxon>Aspergillaceae</taxon>
        <taxon>Aspergillus</taxon>
    </lineage>
</organism>
<dbReference type="GO" id="GO:0009450">
    <property type="term" value="P:gamma-aminobutyric acid catabolic process"/>
    <property type="evidence" value="ECO:0007669"/>
    <property type="project" value="TreeGrafter"/>
</dbReference>
<dbReference type="PANTHER" id="PTHR43353:SF5">
    <property type="entry name" value="SUCCINATE-SEMIALDEHYDE DEHYDROGENASE, MITOCHONDRIAL"/>
    <property type="match status" value="1"/>
</dbReference>
<proteinExistence type="predicted"/>
<dbReference type="InterPro" id="IPR015590">
    <property type="entry name" value="Aldehyde_DH_dom"/>
</dbReference>
<comment type="caution">
    <text evidence="3">The sequence shown here is derived from an EMBL/GenBank/DDBJ whole genome shotgun (WGS) entry which is preliminary data.</text>
</comment>
<sequence>MSSNPPTSLQAILQNDSLTKQCALIGPDWTEGAKHFPIIDPATGQEFSQMADVGRNAIVEAISHAHQAFQTFGQTSEYERAAILEKWATKTLVESKAEV</sequence>
<reference evidence="3 4" key="1">
    <citation type="journal article" date="2016" name="Genome Biol. Evol.">
        <title>Draft genome sequence of an aflatoxigenic Aspergillus species, A. bombycis.</title>
        <authorList>
            <person name="Moore G.G."/>
            <person name="Mack B.M."/>
            <person name="Beltz S.B."/>
            <person name="Gilbert M.K."/>
        </authorList>
    </citation>
    <scope>NUCLEOTIDE SEQUENCE [LARGE SCALE GENOMIC DNA]</scope>
    <source>
        <strain evidence="4">NRRL 26010</strain>
    </source>
</reference>
<dbReference type="RefSeq" id="XP_022384771.1">
    <property type="nucleotide sequence ID" value="XM_022537367.1"/>
</dbReference>
<evidence type="ECO:0000313" key="3">
    <source>
        <dbReference type="EMBL" id="OGM41054.1"/>
    </source>
</evidence>
<gene>
    <name evidence="3" type="ORF">ABOM_010239</name>
</gene>
<dbReference type="SUPFAM" id="SSF53720">
    <property type="entry name" value="ALDH-like"/>
    <property type="match status" value="1"/>
</dbReference>
<dbReference type="InterPro" id="IPR050740">
    <property type="entry name" value="Aldehyde_DH_Superfamily"/>
</dbReference>
<accession>A0A1F7ZNN5</accession>
<dbReference type="GO" id="GO:0004777">
    <property type="term" value="F:succinate-semialdehyde dehydrogenase (NAD+) activity"/>
    <property type="evidence" value="ECO:0007669"/>
    <property type="project" value="TreeGrafter"/>
</dbReference>
<name>A0A1F7ZNN5_9EURO</name>
<dbReference type="InterPro" id="IPR016162">
    <property type="entry name" value="Ald_DH_N"/>
</dbReference>
<keyword evidence="4" id="KW-1185">Reference proteome</keyword>
<dbReference type="AlphaFoldDB" id="A0A1F7ZNN5"/>
<dbReference type="Gene3D" id="3.40.605.10">
    <property type="entry name" value="Aldehyde Dehydrogenase, Chain A, domain 1"/>
    <property type="match status" value="1"/>
</dbReference>
<feature type="domain" description="Aldehyde dehydrogenase" evidence="2">
    <location>
        <begin position="29"/>
        <end position="89"/>
    </location>
</feature>
<dbReference type="Pfam" id="PF00171">
    <property type="entry name" value="Aldedh"/>
    <property type="match status" value="1"/>
</dbReference>
<evidence type="ECO:0000259" key="2">
    <source>
        <dbReference type="Pfam" id="PF00171"/>
    </source>
</evidence>
<dbReference type="EMBL" id="LYCR01000122">
    <property type="protein sequence ID" value="OGM41054.1"/>
    <property type="molecule type" value="Genomic_DNA"/>
</dbReference>
<dbReference type="STRING" id="109264.A0A1F7ZNN5"/>
<dbReference type="PANTHER" id="PTHR43353">
    <property type="entry name" value="SUCCINATE-SEMIALDEHYDE DEHYDROGENASE, MITOCHONDRIAL"/>
    <property type="match status" value="1"/>
</dbReference>
<evidence type="ECO:0000256" key="1">
    <source>
        <dbReference type="ARBA" id="ARBA00023002"/>
    </source>
</evidence>
<keyword evidence="1" id="KW-0560">Oxidoreductase</keyword>
<dbReference type="Proteomes" id="UP000179179">
    <property type="component" value="Unassembled WGS sequence"/>
</dbReference>
<protein>
    <recommendedName>
        <fullName evidence="2">Aldehyde dehydrogenase domain-containing protein</fullName>
    </recommendedName>
</protein>
<dbReference type="GeneID" id="34453629"/>
<evidence type="ECO:0000313" key="4">
    <source>
        <dbReference type="Proteomes" id="UP000179179"/>
    </source>
</evidence>
<dbReference type="InterPro" id="IPR016161">
    <property type="entry name" value="Ald_DH/histidinol_DH"/>
</dbReference>